<organism evidence="1 2">
    <name type="scientific">Pleuronectes platessa</name>
    <name type="common">European plaice</name>
    <dbReference type="NCBI Taxonomy" id="8262"/>
    <lineage>
        <taxon>Eukaryota</taxon>
        <taxon>Metazoa</taxon>
        <taxon>Chordata</taxon>
        <taxon>Craniata</taxon>
        <taxon>Vertebrata</taxon>
        <taxon>Euteleostomi</taxon>
        <taxon>Actinopterygii</taxon>
        <taxon>Neopterygii</taxon>
        <taxon>Teleostei</taxon>
        <taxon>Neoteleostei</taxon>
        <taxon>Acanthomorphata</taxon>
        <taxon>Carangaria</taxon>
        <taxon>Pleuronectiformes</taxon>
        <taxon>Pleuronectoidei</taxon>
        <taxon>Pleuronectidae</taxon>
        <taxon>Pleuronectes</taxon>
    </lineage>
</organism>
<dbReference type="AlphaFoldDB" id="A0A9N7ZF71"/>
<protein>
    <submittedName>
        <fullName evidence="1">Uncharacterized protein</fullName>
    </submittedName>
</protein>
<feature type="non-terminal residue" evidence="1">
    <location>
        <position position="1"/>
    </location>
</feature>
<gene>
    <name evidence="1" type="ORF">PLEPLA_LOCUS48977</name>
</gene>
<dbReference type="EMBL" id="CADEAL010004509">
    <property type="protein sequence ID" value="CAB1461102.1"/>
    <property type="molecule type" value="Genomic_DNA"/>
</dbReference>
<dbReference type="Proteomes" id="UP001153269">
    <property type="component" value="Unassembled WGS sequence"/>
</dbReference>
<sequence length="74" mass="8310">YLTCALLLHASDASVMRCERGPFCPRDGSHRLSCMSQAAEGFSLHRPQRKHPKHLLCKPLTPPLRECELKGRGI</sequence>
<name>A0A9N7ZF71_PLEPL</name>
<evidence type="ECO:0000313" key="2">
    <source>
        <dbReference type="Proteomes" id="UP001153269"/>
    </source>
</evidence>
<proteinExistence type="predicted"/>
<keyword evidence="2" id="KW-1185">Reference proteome</keyword>
<accession>A0A9N7ZF71</accession>
<comment type="caution">
    <text evidence="1">The sequence shown here is derived from an EMBL/GenBank/DDBJ whole genome shotgun (WGS) entry which is preliminary data.</text>
</comment>
<evidence type="ECO:0000313" key="1">
    <source>
        <dbReference type="EMBL" id="CAB1461102.1"/>
    </source>
</evidence>
<reference evidence="1" key="1">
    <citation type="submission" date="2020-03" db="EMBL/GenBank/DDBJ databases">
        <authorList>
            <person name="Weist P."/>
        </authorList>
    </citation>
    <scope>NUCLEOTIDE SEQUENCE</scope>
</reference>